<dbReference type="AlphaFoldDB" id="A0A1G8EH06"/>
<sequence>MNKINESDNKKVIEALKQRNNGDISKEELIEKLKSIFHMK</sequence>
<keyword evidence="2" id="KW-1185">Reference proteome</keyword>
<gene>
    <name evidence="1" type="ORF">SAMN05192534_10995</name>
</gene>
<dbReference type="Proteomes" id="UP000199163">
    <property type="component" value="Unassembled WGS sequence"/>
</dbReference>
<evidence type="ECO:0000313" key="1">
    <source>
        <dbReference type="EMBL" id="SDH69195.1"/>
    </source>
</evidence>
<proteinExistence type="predicted"/>
<dbReference type="STRING" id="568899.SAMN05192534_10995"/>
<reference evidence="1 2" key="1">
    <citation type="submission" date="2016-10" db="EMBL/GenBank/DDBJ databases">
        <authorList>
            <person name="de Groot N.N."/>
        </authorList>
    </citation>
    <scope>NUCLEOTIDE SEQUENCE [LARGE SCALE GENOMIC DNA]</scope>
    <source>
        <strain evidence="1 2">DSM 21632</strain>
    </source>
</reference>
<name>A0A1G8EH06_9BACI</name>
<accession>A0A1G8EH06</accession>
<organism evidence="1 2">
    <name type="scientific">Alteribacillus persepolensis</name>
    <dbReference type="NCBI Taxonomy" id="568899"/>
    <lineage>
        <taxon>Bacteria</taxon>
        <taxon>Bacillati</taxon>
        <taxon>Bacillota</taxon>
        <taxon>Bacilli</taxon>
        <taxon>Bacillales</taxon>
        <taxon>Bacillaceae</taxon>
        <taxon>Alteribacillus</taxon>
    </lineage>
</organism>
<protein>
    <submittedName>
        <fullName evidence="1">Uncharacterized protein</fullName>
    </submittedName>
</protein>
<dbReference type="EMBL" id="FNDK01000009">
    <property type="protein sequence ID" value="SDH69195.1"/>
    <property type="molecule type" value="Genomic_DNA"/>
</dbReference>
<evidence type="ECO:0000313" key="2">
    <source>
        <dbReference type="Proteomes" id="UP000199163"/>
    </source>
</evidence>